<feature type="domain" description="Metalloenzyme" evidence="8">
    <location>
        <begin position="1"/>
        <end position="400"/>
    </location>
</feature>
<dbReference type="AlphaFoldDB" id="A0A8T3VWR6"/>
<evidence type="ECO:0000313" key="9">
    <source>
        <dbReference type="EMBL" id="MBE6512898.1"/>
    </source>
</evidence>
<gene>
    <name evidence="9" type="ORF">E7Z75_07145</name>
</gene>
<comment type="caution">
    <text evidence="9">The sequence shown here is derived from an EMBL/GenBank/DDBJ whole genome shotgun (WGS) entry which is preliminary data.</text>
</comment>
<name>A0A8T3VWR6_METOL</name>
<dbReference type="Pfam" id="PF10143">
    <property type="entry name" value="PhosphMutase"/>
    <property type="match status" value="1"/>
</dbReference>
<evidence type="ECO:0000256" key="4">
    <source>
        <dbReference type="ARBA" id="ARBA00005524"/>
    </source>
</evidence>
<dbReference type="PANTHER" id="PTHR31209:SF4">
    <property type="entry name" value="2,3-BISPHOSPHOGLYCERATE-INDEPENDENT PHOSPHOGLYCERATE MUTASE"/>
    <property type="match status" value="1"/>
</dbReference>
<dbReference type="NCBIfam" id="TIGR02535">
    <property type="entry name" value="hyp_Hser_kinase"/>
    <property type="match status" value="1"/>
</dbReference>
<dbReference type="PIRSF" id="PIRSF006392">
    <property type="entry name" value="IPGAM_arch"/>
    <property type="match status" value="1"/>
</dbReference>
<evidence type="ECO:0000256" key="6">
    <source>
        <dbReference type="ARBA" id="ARBA00023152"/>
    </source>
</evidence>
<dbReference type="PANTHER" id="PTHR31209">
    <property type="entry name" value="COFACTOR-INDEPENDENT PHOSPHOGLYCERATE MUTASE"/>
    <property type="match status" value="1"/>
</dbReference>
<evidence type="ECO:0000313" key="10">
    <source>
        <dbReference type="Proteomes" id="UP000732619"/>
    </source>
</evidence>
<organism evidence="9 10">
    <name type="scientific">Methanobrevibacter olleyae</name>
    <dbReference type="NCBI Taxonomy" id="294671"/>
    <lineage>
        <taxon>Archaea</taxon>
        <taxon>Methanobacteriati</taxon>
        <taxon>Methanobacteriota</taxon>
        <taxon>Methanomada group</taxon>
        <taxon>Methanobacteria</taxon>
        <taxon>Methanobacteriales</taxon>
        <taxon>Methanobacteriaceae</taxon>
        <taxon>Methanobrevibacter</taxon>
    </lineage>
</organism>
<evidence type="ECO:0000256" key="2">
    <source>
        <dbReference type="ARBA" id="ARBA00002315"/>
    </source>
</evidence>
<protein>
    <recommendedName>
        <fullName evidence="5">phosphoglycerate mutase (2,3-diphosphoglycerate-independent)</fullName>
        <ecNumber evidence="5">5.4.2.12</ecNumber>
    </recommendedName>
</protein>
<comment type="similarity">
    <text evidence="4">Belongs to the BPG-independent phosphoglycerate mutase family. A-PGAM subfamily.</text>
</comment>
<dbReference type="NCBIfam" id="NF003242">
    <property type="entry name" value="PRK04200.1"/>
    <property type="match status" value="1"/>
</dbReference>
<dbReference type="InterPro" id="IPR006124">
    <property type="entry name" value="Metalloenzyme"/>
</dbReference>
<dbReference type="Gene3D" id="3.40.720.10">
    <property type="entry name" value="Alkaline Phosphatase, subunit A"/>
    <property type="match status" value="1"/>
</dbReference>
<evidence type="ECO:0000256" key="3">
    <source>
        <dbReference type="ARBA" id="ARBA00004798"/>
    </source>
</evidence>
<dbReference type="Pfam" id="PF01676">
    <property type="entry name" value="Metalloenzyme"/>
    <property type="match status" value="1"/>
</dbReference>
<keyword evidence="7 9" id="KW-0413">Isomerase</keyword>
<accession>A0A8T3VWR6</accession>
<evidence type="ECO:0000256" key="5">
    <source>
        <dbReference type="ARBA" id="ARBA00012026"/>
    </source>
</evidence>
<evidence type="ECO:0000256" key="7">
    <source>
        <dbReference type="ARBA" id="ARBA00023235"/>
    </source>
</evidence>
<dbReference type="EMBL" id="SUTG01000036">
    <property type="protein sequence ID" value="MBE6512898.1"/>
    <property type="molecule type" value="Genomic_DNA"/>
</dbReference>
<dbReference type="GO" id="GO:0046872">
    <property type="term" value="F:metal ion binding"/>
    <property type="evidence" value="ECO:0007669"/>
    <property type="project" value="InterPro"/>
</dbReference>
<dbReference type="EC" id="5.4.2.12" evidence="5"/>
<keyword evidence="6" id="KW-0324">Glycolysis</keyword>
<proteinExistence type="inferred from homology"/>
<evidence type="ECO:0000256" key="1">
    <source>
        <dbReference type="ARBA" id="ARBA00000370"/>
    </source>
</evidence>
<dbReference type="GO" id="GO:0004619">
    <property type="term" value="F:phosphoglycerate mutase activity"/>
    <property type="evidence" value="ECO:0007669"/>
    <property type="project" value="UniProtKB-EC"/>
</dbReference>
<dbReference type="InterPro" id="IPR004456">
    <property type="entry name" value="Pglycerate_mutase_ApgM"/>
</dbReference>
<dbReference type="CDD" id="cd16011">
    <property type="entry name" value="iPGM_like"/>
    <property type="match status" value="1"/>
</dbReference>
<dbReference type="NCBIfam" id="TIGR00306">
    <property type="entry name" value="apgM"/>
    <property type="match status" value="1"/>
</dbReference>
<dbReference type="Gene3D" id="3.30.70.2130">
    <property type="entry name" value="Metalloenzyme domain"/>
    <property type="match status" value="1"/>
</dbReference>
<dbReference type="InterPro" id="IPR023665">
    <property type="entry name" value="ApgAM_prokaryotes"/>
</dbReference>
<comment type="function">
    <text evidence="2">Catalyzes the interconversion of 2-phosphoglycerate and 3-phosphoglycerate.</text>
</comment>
<reference evidence="9" key="1">
    <citation type="submission" date="2019-04" db="EMBL/GenBank/DDBJ databases">
        <title>Evolution of Biomass-Degrading Anaerobic Consortia Revealed by Metagenomics.</title>
        <authorList>
            <person name="Peng X."/>
        </authorList>
    </citation>
    <scope>NUCLEOTIDE SEQUENCE</scope>
    <source>
        <strain evidence="9">SIG14</strain>
    </source>
</reference>
<dbReference type="InterPro" id="IPR017850">
    <property type="entry name" value="Alkaline_phosphatase_core_sf"/>
</dbReference>
<dbReference type="SUPFAM" id="SSF53649">
    <property type="entry name" value="Alkaline phosphatase-like"/>
    <property type="match status" value="1"/>
</dbReference>
<dbReference type="Proteomes" id="UP000732619">
    <property type="component" value="Unassembled WGS sequence"/>
</dbReference>
<comment type="pathway">
    <text evidence="3">Carbohydrate degradation; glycolysis; pyruvate from D-glyceraldehyde 3-phosphate: step 3/5.</text>
</comment>
<evidence type="ECO:0000259" key="8">
    <source>
        <dbReference type="Pfam" id="PF01676"/>
    </source>
</evidence>
<sequence length="403" mass="44347">MKYVIVIEDGASDYPIEEIDGKTPLKIADKPVLDKIAREGKTGLIQNVPETLPPGSDVANMSIFGYDPLEYYTGRGPLEAASMGVETKEGDVVFRCNTITEGDGLMASSNAGHISSEEAAELMEALNEYFNDKYPDFKGKFYPGVSYRHLFVYNDKENAQKLAKLDMVPPHDFVGETMADKIEFDSFANEIKSIMLESKEALENHPVNQKRIEEGKEPCNMVWFWGQGTMPDMPKMDDIYGLKGAVITGVDLIKGLGVCSGCTNLDVPGATAFFDTDYNAKGEYAVNALKDNDIVFVHIEAPDEAGHAKNLKEKVKGIESIDKYILAPLVEALENEYKDFKIAVLPDHPTPIDVGTHTRDPVPIAIYSSKDEADDVLVYDEDSVKDGALGELVGCNLLKLLLE</sequence>
<dbReference type="InterPro" id="IPR042253">
    <property type="entry name" value="Pglycerate_mutase_ApgM_sf"/>
</dbReference>
<comment type="catalytic activity">
    <reaction evidence="1">
        <text>(2R)-2-phosphoglycerate = (2R)-3-phosphoglycerate</text>
        <dbReference type="Rhea" id="RHEA:15901"/>
        <dbReference type="ChEBI" id="CHEBI:58272"/>
        <dbReference type="ChEBI" id="CHEBI:58289"/>
        <dbReference type="EC" id="5.4.2.12"/>
    </reaction>
</comment>
<dbReference type="GO" id="GO:0006096">
    <property type="term" value="P:glycolytic process"/>
    <property type="evidence" value="ECO:0007669"/>
    <property type="project" value="UniProtKB-KW"/>
</dbReference>